<dbReference type="EMBL" id="BQNB010014633">
    <property type="protein sequence ID" value="GJT30529.1"/>
    <property type="molecule type" value="Genomic_DNA"/>
</dbReference>
<reference evidence="1" key="2">
    <citation type="submission" date="2022-01" db="EMBL/GenBank/DDBJ databases">
        <authorList>
            <person name="Yamashiro T."/>
            <person name="Shiraishi A."/>
            <person name="Satake H."/>
            <person name="Nakayama K."/>
        </authorList>
    </citation>
    <scope>NUCLEOTIDE SEQUENCE</scope>
</reference>
<proteinExistence type="predicted"/>
<accession>A0ABQ5CUX1</accession>
<evidence type="ECO:0000313" key="2">
    <source>
        <dbReference type="Proteomes" id="UP001151760"/>
    </source>
</evidence>
<dbReference type="PANTHER" id="PTHR34676:SF28">
    <property type="entry name" value="ZINC FINGER, CCHC-TYPE, RIBONUCLEASE H-LIKE DOMAIN, GAG-PRE-INTEGRASE DOMAIN PROTEIN-RELATED"/>
    <property type="match status" value="1"/>
</dbReference>
<name>A0ABQ5CUX1_9ASTR</name>
<keyword evidence="2" id="KW-1185">Reference proteome</keyword>
<dbReference type="PANTHER" id="PTHR34676">
    <property type="entry name" value="DUF4219 DOMAIN-CONTAINING PROTEIN-RELATED"/>
    <property type="match status" value="1"/>
</dbReference>
<evidence type="ECO:0000313" key="1">
    <source>
        <dbReference type="EMBL" id="GJT30529.1"/>
    </source>
</evidence>
<reference evidence="1" key="1">
    <citation type="journal article" date="2022" name="Int. J. Mol. Sci.">
        <title>Draft Genome of Tanacetum Coccineum: Genomic Comparison of Closely Related Tanacetum-Family Plants.</title>
        <authorList>
            <person name="Yamashiro T."/>
            <person name="Shiraishi A."/>
            <person name="Nakayama K."/>
            <person name="Satake H."/>
        </authorList>
    </citation>
    <scope>NUCLEOTIDE SEQUENCE</scope>
</reference>
<protein>
    <recommendedName>
        <fullName evidence="3">Zf-CCHC domain-containing protein/DUF4219 domain-containing protein/UBN2 domain-containing protein</fullName>
    </recommendedName>
</protein>
<gene>
    <name evidence="1" type="ORF">Tco_0910804</name>
</gene>
<sequence length="281" mass="33742">MDSRNYKEGQSMQRPPLFEDNCFIYWKNRFETYVKSKDIDLWHIIVYGNYKPTIKNKDGKDEIIPYEKFEESHKKMIFKNDEAKMVLYNALSKKEYERIFMCNTAKDVWNSLIITHQAHDESFSSRNHVRKFLRALPIKWHPKLTVIEESKDLSTLPLDELIDNLKVYEARKVSSDEEVSYSESDDEEYVMGVRDIKKLFQRRGKFVRQPHEDKKNFWKIKEDKKEKEDHRHFKCGDPNHFISDCPKHFYNDQKAFVVGCWSDSEDDSKKEEICLMTHDSN</sequence>
<organism evidence="1 2">
    <name type="scientific">Tanacetum coccineum</name>
    <dbReference type="NCBI Taxonomy" id="301880"/>
    <lineage>
        <taxon>Eukaryota</taxon>
        <taxon>Viridiplantae</taxon>
        <taxon>Streptophyta</taxon>
        <taxon>Embryophyta</taxon>
        <taxon>Tracheophyta</taxon>
        <taxon>Spermatophyta</taxon>
        <taxon>Magnoliopsida</taxon>
        <taxon>eudicotyledons</taxon>
        <taxon>Gunneridae</taxon>
        <taxon>Pentapetalae</taxon>
        <taxon>asterids</taxon>
        <taxon>campanulids</taxon>
        <taxon>Asterales</taxon>
        <taxon>Asteraceae</taxon>
        <taxon>Asteroideae</taxon>
        <taxon>Anthemideae</taxon>
        <taxon>Anthemidinae</taxon>
        <taxon>Tanacetum</taxon>
    </lineage>
</organism>
<dbReference type="Pfam" id="PF14223">
    <property type="entry name" value="Retrotran_gag_2"/>
    <property type="match status" value="1"/>
</dbReference>
<dbReference type="Proteomes" id="UP001151760">
    <property type="component" value="Unassembled WGS sequence"/>
</dbReference>
<comment type="caution">
    <text evidence="1">The sequence shown here is derived from an EMBL/GenBank/DDBJ whole genome shotgun (WGS) entry which is preliminary data.</text>
</comment>
<evidence type="ECO:0008006" key="3">
    <source>
        <dbReference type="Google" id="ProtNLM"/>
    </source>
</evidence>